<evidence type="ECO:0000256" key="1">
    <source>
        <dbReference type="SAM" id="SignalP"/>
    </source>
</evidence>
<sequence>MKTQFRITMILATLWIALGPVHASENEVSKDQVPKTVLEAFEKSYPNAKEVEFEQGMIEGKTVYEIEYKENGREYEIMYDADGEILQKEESIDMETLPEPVAQAIAKAYPKATLEEAEKVMNPDGTVTGYEVEIMSEGKKFELQVDTYGKILKTEQN</sequence>
<organism evidence="3 4">
    <name type="scientific">Nitrosomonas ureae</name>
    <dbReference type="NCBI Taxonomy" id="44577"/>
    <lineage>
        <taxon>Bacteria</taxon>
        <taxon>Pseudomonadati</taxon>
        <taxon>Pseudomonadota</taxon>
        <taxon>Betaproteobacteria</taxon>
        <taxon>Nitrosomonadales</taxon>
        <taxon>Nitrosomonadaceae</taxon>
        <taxon>Nitrosomonas</taxon>
    </lineage>
</organism>
<proteinExistence type="predicted"/>
<dbReference type="EMBL" id="LT907782">
    <property type="protein sequence ID" value="SNX58804.1"/>
    <property type="molecule type" value="Genomic_DNA"/>
</dbReference>
<dbReference type="Proteomes" id="UP000242498">
    <property type="component" value="Chromosome I"/>
</dbReference>
<dbReference type="Pfam" id="PF11396">
    <property type="entry name" value="PepSY_like"/>
    <property type="match status" value="1"/>
</dbReference>
<evidence type="ECO:0000259" key="2">
    <source>
        <dbReference type="Pfam" id="PF11396"/>
    </source>
</evidence>
<evidence type="ECO:0000313" key="3">
    <source>
        <dbReference type="EMBL" id="SNX58804.1"/>
    </source>
</evidence>
<name>A0A285BU73_9PROT</name>
<dbReference type="AlphaFoldDB" id="A0A285BU73"/>
<evidence type="ECO:0000313" key="4">
    <source>
        <dbReference type="Proteomes" id="UP000242498"/>
    </source>
</evidence>
<keyword evidence="1" id="KW-0732">Signal</keyword>
<dbReference type="RefSeq" id="WP_096291676.1">
    <property type="nucleotide sequence ID" value="NZ_LT907782.1"/>
</dbReference>
<feature type="domain" description="Putative beta-lactamase-inhibitor-like PepSY-like" evidence="2">
    <location>
        <begin position="24"/>
        <end position="86"/>
    </location>
</feature>
<reference evidence="3 4" key="1">
    <citation type="submission" date="2017-08" db="EMBL/GenBank/DDBJ databases">
        <authorList>
            <person name="de Groot N.N."/>
        </authorList>
    </citation>
    <scope>NUCLEOTIDE SEQUENCE [LARGE SCALE GENOMIC DNA]</scope>
    <source>
        <strain evidence="3 4">Nm15</strain>
    </source>
</reference>
<dbReference type="SUPFAM" id="SSF160574">
    <property type="entry name" value="BT0923-like"/>
    <property type="match status" value="1"/>
</dbReference>
<dbReference type="InterPro" id="IPR021533">
    <property type="entry name" value="PepSY-like"/>
</dbReference>
<dbReference type="Gene3D" id="3.10.450.360">
    <property type="match status" value="1"/>
</dbReference>
<dbReference type="OrthoDB" id="8546176at2"/>
<protein>
    <submittedName>
        <fullName evidence="3">Beta-lactamase-inhibitor-like, PepSY-like</fullName>
    </submittedName>
</protein>
<feature type="chain" id="PRO_5012040847" evidence="1">
    <location>
        <begin position="24"/>
        <end position="157"/>
    </location>
</feature>
<gene>
    <name evidence="3" type="ORF">SAMN06296273_0271</name>
</gene>
<accession>A0A285BU73</accession>
<feature type="signal peptide" evidence="1">
    <location>
        <begin position="1"/>
        <end position="23"/>
    </location>
</feature>